<evidence type="ECO:0000259" key="1">
    <source>
        <dbReference type="Pfam" id="PF09343"/>
    </source>
</evidence>
<comment type="caution">
    <text evidence="2">The sequence shown here is derived from an EMBL/GenBank/DDBJ whole genome shotgun (WGS) entry which is preliminary data.</text>
</comment>
<dbReference type="RefSeq" id="WP_094078221.1">
    <property type="nucleotide sequence ID" value="NZ_NBYO01000003.1"/>
</dbReference>
<protein>
    <recommendedName>
        <fullName evidence="1">DUF2460 domain-containing protein</fullName>
    </recommendedName>
</protein>
<evidence type="ECO:0000313" key="2">
    <source>
        <dbReference type="EMBL" id="OXS99444.1"/>
    </source>
</evidence>
<dbReference type="NCBIfam" id="TIGR02217">
    <property type="entry name" value="chp_TIGR02217"/>
    <property type="match status" value="1"/>
</dbReference>
<reference evidence="3" key="1">
    <citation type="journal article" date="2017" name="Int. J. Syst. Evol. Microbiol.">
        <title>Notoacmeibacter marinus gen. nov., sp. nov., isolated from the gut of a limpet and proposal of Notoacmeibacteraceae fam. nov. in the order Rhizobiales of the class Alphaproteobacteria.</title>
        <authorList>
            <person name="Huang Z."/>
            <person name="Guo F."/>
            <person name="Lai Q."/>
        </authorList>
    </citation>
    <scope>NUCLEOTIDE SEQUENCE [LARGE SCALE GENOMIC DNA]</scope>
    <source>
        <strain evidence="3">XMTR2A4</strain>
    </source>
</reference>
<proteinExistence type="predicted"/>
<evidence type="ECO:0000313" key="3">
    <source>
        <dbReference type="Proteomes" id="UP000215405"/>
    </source>
</evidence>
<dbReference type="EMBL" id="NBYO01000003">
    <property type="protein sequence ID" value="OXS99444.1"/>
    <property type="molecule type" value="Genomic_DNA"/>
</dbReference>
<gene>
    <name evidence="2" type="ORF">B7H23_14925</name>
</gene>
<dbReference type="Proteomes" id="UP000215405">
    <property type="component" value="Unassembled WGS sequence"/>
</dbReference>
<organism evidence="2 3">
    <name type="scientific">Notoacmeibacter marinus</name>
    <dbReference type="NCBI Taxonomy" id="1876515"/>
    <lineage>
        <taxon>Bacteria</taxon>
        <taxon>Pseudomonadati</taxon>
        <taxon>Pseudomonadota</taxon>
        <taxon>Alphaproteobacteria</taxon>
        <taxon>Hyphomicrobiales</taxon>
        <taxon>Notoacmeibacteraceae</taxon>
        <taxon>Notoacmeibacter</taxon>
    </lineage>
</organism>
<dbReference type="Pfam" id="PF09343">
    <property type="entry name" value="DUF2460"/>
    <property type="match status" value="1"/>
</dbReference>
<dbReference type="AlphaFoldDB" id="A0A231UU35"/>
<keyword evidence="3" id="KW-1185">Reference proteome</keyword>
<name>A0A231UU35_9HYPH</name>
<accession>A0A231UU35</accession>
<feature type="domain" description="DUF2460" evidence="1">
    <location>
        <begin position="13"/>
        <end position="215"/>
    </location>
</feature>
<sequence length="217" mass="23389">MSDRDAFPLPGFHDALFPIAIGLGATGGPERQVEILPLRSGREARNQRRRHSLRRFDVGTGLRDLADLETLIAFFEARGGAMHPFRFRDPLDHRSSPRSQAIGAADQPLGMGDGSATRFPLVKTYGGDGGYARPIRLPRNDTVVVAVNAQSVADTAFGFDYETGDVVFNVPPADGAPVSAGFIFDIAVRFDIEHLATSLSGFRAGEVPSVPLVEVMI</sequence>
<dbReference type="InterPro" id="IPR011740">
    <property type="entry name" value="DUF2460"/>
</dbReference>